<dbReference type="GO" id="GO:0003700">
    <property type="term" value="F:DNA-binding transcription factor activity"/>
    <property type="evidence" value="ECO:0007669"/>
    <property type="project" value="InterPro"/>
</dbReference>
<dbReference type="OrthoDB" id="9810065at2"/>
<reference evidence="7" key="1">
    <citation type="submission" date="2016-10" db="EMBL/GenBank/DDBJ databases">
        <authorList>
            <person name="Varghese N."/>
            <person name="Submissions S."/>
        </authorList>
    </citation>
    <scope>NUCLEOTIDE SEQUENCE [LARGE SCALE GENOMIC DNA]</scope>
    <source>
        <strain evidence="7">LMG 26416</strain>
    </source>
</reference>
<dbReference type="InterPro" id="IPR058163">
    <property type="entry name" value="LysR-type_TF_proteobact-type"/>
</dbReference>
<keyword evidence="2" id="KW-0805">Transcription regulation</keyword>
<dbReference type="RefSeq" id="WP_090544294.1">
    <property type="nucleotide sequence ID" value="NZ_FNSR01000001.1"/>
</dbReference>
<gene>
    <name evidence="6" type="ORF">SAMN05192542_103200</name>
</gene>
<evidence type="ECO:0000256" key="3">
    <source>
        <dbReference type="ARBA" id="ARBA00023125"/>
    </source>
</evidence>
<name>A0A1H7JCC6_9BURK</name>
<dbReference type="STRING" id="416943.SAMN05445871_1895"/>
<proteinExistence type="inferred from homology"/>
<comment type="similarity">
    <text evidence="1">Belongs to the LysR transcriptional regulatory family.</text>
</comment>
<evidence type="ECO:0000256" key="2">
    <source>
        <dbReference type="ARBA" id="ARBA00023015"/>
    </source>
</evidence>
<dbReference type="EMBL" id="FOAJ01000003">
    <property type="protein sequence ID" value="SEK71557.1"/>
    <property type="molecule type" value="Genomic_DNA"/>
</dbReference>
<dbReference type="Proteomes" id="UP000199120">
    <property type="component" value="Unassembled WGS sequence"/>
</dbReference>
<dbReference type="Pfam" id="PF00126">
    <property type="entry name" value="HTH_1"/>
    <property type="match status" value="1"/>
</dbReference>
<dbReference type="InterPro" id="IPR036390">
    <property type="entry name" value="WH_DNA-bd_sf"/>
</dbReference>
<evidence type="ECO:0000256" key="1">
    <source>
        <dbReference type="ARBA" id="ARBA00009437"/>
    </source>
</evidence>
<dbReference type="PROSITE" id="PS50931">
    <property type="entry name" value="HTH_LYSR"/>
    <property type="match status" value="1"/>
</dbReference>
<dbReference type="Gene3D" id="1.10.10.10">
    <property type="entry name" value="Winged helix-like DNA-binding domain superfamily/Winged helix DNA-binding domain"/>
    <property type="match status" value="1"/>
</dbReference>
<keyword evidence="7" id="KW-1185">Reference proteome</keyword>
<evidence type="ECO:0000259" key="5">
    <source>
        <dbReference type="PROSITE" id="PS50931"/>
    </source>
</evidence>
<dbReference type="SUPFAM" id="SSF53850">
    <property type="entry name" value="Periplasmic binding protein-like II"/>
    <property type="match status" value="1"/>
</dbReference>
<keyword evidence="4" id="KW-0804">Transcription</keyword>
<dbReference type="FunFam" id="3.40.190.290:FF:000001">
    <property type="entry name" value="Transcriptional regulator, LysR family"/>
    <property type="match status" value="1"/>
</dbReference>
<organism evidence="6 7">
    <name type="scientific">Paraburkholderia caballeronis</name>
    <dbReference type="NCBI Taxonomy" id="416943"/>
    <lineage>
        <taxon>Bacteria</taxon>
        <taxon>Pseudomonadati</taxon>
        <taxon>Pseudomonadota</taxon>
        <taxon>Betaproteobacteria</taxon>
        <taxon>Burkholderiales</taxon>
        <taxon>Burkholderiaceae</taxon>
        <taxon>Paraburkholderia</taxon>
    </lineage>
</organism>
<dbReference type="Gene3D" id="3.40.190.290">
    <property type="match status" value="1"/>
</dbReference>
<dbReference type="GO" id="GO:0006351">
    <property type="term" value="P:DNA-templated transcription"/>
    <property type="evidence" value="ECO:0007669"/>
    <property type="project" value="TreeGrafter"/>
</dbReference>
<evidence type="ECO:0000256" key="4">
    <source>
        <dbReference type="ARBA" id="ARBA00023163"/>
    </source>
</evidence>
<dbReference type="PANTHER" id="PTHR30537:SF5">
    <property type="entry name" value="HTH-TYPE TRANSCRIPTIONAL ACTIVATOR TTDR-RELATED"/>
    <property type="match status" value="1"/>
</dbReference>
<feature type="domain" description="HTH lysR-type" evidence="5">
    <location>
        <begin position="6"/>
        <end position="63"/>
    </location>
</feature>
<evidence type="ECO:0000313" key="6">
    <source>
        <dbReference type="EMBL" id="SEK71557.1"/>
    </source>
</evidence>
<dbReference type="FunFam" id="1.10.10.10:FF:000001">
    <property type="entry name" value="LysR family transcriptional regulator"/>
    <property type="match status" value="1"/>
</dbReference>
<dbReference type="AlphaFoldDB" id="A0A1H7JCC6"/>
<accession>A0A1H7JCC6</accession>
<dbReference type="GO" id="GO:0043565">
    <property type="term" value="F:sequence-specific DNA binding"/>
    <property type="evidence" value="ECO:0007669"/>
    <property type="project" value="TreeGrafter"/>
</dbReference>
<protein>
    <submittedName>
        <fullName evidence="6">DNA-binding transcriptional regulator, LysR family</fullName>
    </submittedName>
</protein>
<dbReference type="InterPro" id="IPR000847">
    <property type="entry name" value="LysR_HTH_N"/>
</dbReference>
<dbReference type="PANTHER" id="PTHR30537">
    <property type="entry name" value="HTH-TYPE TRANSCRIPTIONAL REGULATOR"/>
    <property type="match status" value="1"/>
</dbReference>
<sequence>MSCSEDKLSSIIVLVRVAECSSFTEAAFRLGMSASGVSRAIARLEKRLGVHLVKRTTRGLSLTDEGVVYVERCRLVLAELEDADAHIMNQRSSPSGVTHVQMPPAFARKVVLPALPQFLERNPDLQVEVELSGRTPDLAEESIDVALRFGHPRDSRIVARKLCHIASVVCASPRYLERHGAPATLDDLTRHRCLTFVNPRTGRHDQWSFVDGGHTRSVPVRQVLSSNDMQTLVDAAVAGSGIVNVADINITDEIASGRLVPVLTDYVPTHYPLYLLYLPNRHLTRRVRCFIDFIVDLLQTDPARPCVDATARAAAGYTPARRVGPLHSVS</sequence>
<keyword evidence="3 6" id="KW-0238">DNA-binding</keyword>
<evidence type="ECO:0000313" key="7">
    <source>
        <dbReference type="Proteomes" id="UP000199120"/>
    </source>
</evidence>
<dbReference type="Pfam" id="PF03466">
    <property type="entry name" value="LysR_substrate"/>
    <property type="match status" value="1"/>
</dbReference>
<dbReference type="SUPFAM" id="SSF46785">
    <property type="entry name" value="Winged helix' DNA-binding domain"/>
    <property type="match status" value="1"/>
</dbReference>
<dbReference type="CDD" id="cd08422">
    <property type="entry name" value="PBP2_CrgA_like"/>
    <property type="match status" value="1"/>
</dbReference>
<dbReference type="InterPro" id="IPR005119">
    <property type="entry name" value="LysR_subst-bd"/>
</dbReference>
<dbReference type="InterPro" id="IPR036388">
    <property type="entry name" value="WH-like_DNA-bd_sf"/>
</dbReference>